<reference evidence="1 4" key="1">
    <citation type="submission" date="2018-02" db="EMBL/GenBank/DDBJ databases">
        <title>Deep subsurface shale carbon reservoir microbial communities from Ohio and West Virginia, USA.</title>
        <authorList>
            <person name="Wrighton K."/>
        </authorList>
    </citation>
    <scope>NUCLEOTIDE SEQUENCE [LARGE SCALE GENOMIC DNA]</scope>
    <source>
        <strain evidence="1 4">UTICA-S1B6</strain>
    </source>
</reference>
<dbReference type="AlphaFoldDB" id="A0A2S6G7R3"/>
<evidence type="ECO:0000313" key="2">
    <source>
        <dbReference type="EMBL" id="PPK55218.1"/>
    </source>
</evidence>
<name>A0A2S6G7R3_9GAMM</name>
<dbReference type="Proteomes" id="UP000239446">
    <property type="component" value="Unassembled WGS sequence"/>
</dbReference>
<reference evidence="2 3" key="2">
    <citation type="submission" date="2018-02" db="EMBL/GenBank/DDBJ databases">
        <title>Subsurface microbial communities from deep shales in Ohio and West Virginia, USA.</title>
        <authorList>
            <person name="Wrighton K."/>
        </authorList>
    </citation>
    <scope>NUCLEOTIDE SEQUENCE [LARGE SCALE GENOMIC DNA]</scope>
    <source>
        <strain evidence="2 3">UTICA-S1B9</strain>
    </source>
</reference>
<dbReference type="InterPro" id="IPR016776">
    <property type="entry name" value="ApeP-like_dehydratase"/>
</dbReference>
<evidence type="ECO:0000313" key="4">
    <source>
        <dbReference type="Proteomes" id="UP000239648"/>
    </source>
</evidence>
<dbReference type="SUPFAM" id="SSF54637">
    <property type="entry name" value="Thioesterase/thiol ester dehydrase-isomerase"/>
    <property type="match status" value="1"/>
</dbReference>
<dbReference type="OrthoDB" id="9800188at2"/>
<dbReference type="PIRSF" id="PIRSF020565">
    <property type="entry name" value="3Ho_Ac_ACP_DH_prd"/>
    <property type="match status" value="1"/>
</dbReference>
<keyword evidence="4" id="KW-1185">Reference proteome</keyword>
<organism evidence="2 3">
    <name type="scientific">Marinobacter persicus</name>
    <dbReference type="NCBI Taxonomy" id="930118"/>
    <lineage>
        <taxon>Bacteria</taxon>
        <taxon>Pseudomonadati</taxon>
        <taxon>Pseudomonadota</taxon>
        <taxon>Gammaproteobacteria</taxon>
        <taxon>Pseudomonadales</taxon>
        <taxon>Marinobacteraceae</taxon>
        <taxon>Marinobacter</taxon>
    </lineage>
</organism>
<gene>
    <name evidence="2" type="ORF">B0H24_1007129</name>
    <name evidence="1" type="ORF">BY455_10718</name>
</gene>
<accession>A0A2S6G7R3</accession>
<dbReference type="Proteomes" id="UP000239648">
    <property type="component" value="Unassembled WGS sequence"/>
</dbReference>
<dbReference type="Gene3D" id="3.10.129.10">
    <property type="entry name" value="Hotdog Thioesterase"/>
    <property type="match status" value="1"/>
</dbReference>
<evidence type="ECO:0000313" key="1">
    <source>
        <dbReference type="EMBL" id="PPK52094.1"/>
    </source>
</evidence>
<evidence type="ECO:0000313" key="3">
    <source>
        <dbReference type="Proteomes" id="UP000239446"/>
    </source>
</evidence>
<dbReference type="InterPro" id="IPR029069">
    <property type="entry name" value="HotDog_dom_sf"/>
</dbReference>
<dbReference type="EMBL" id="PTIT01000007">
    <property type="protein sequence ID" value="PPK52094.1"/>
    <property type="molecule type" value="Genomic_DNA"/>
</dbReference>
<sequence length="156" mass="16966">MTSTGNPAPCLDELIRHRGDMSLLDRVVDHGDTWLEARAMVTRNSLFLTEGVVPAWVGIEYMAQAVAALMGLRARQRGKGASVGFLVGTRKYLTEGPAFAVDSELTVRVQESLMDENGLGLFDCQLTCRQPDGASFTISGRLNIFQPDDPSENYGG</sequence>
<dbReference type="Pfam" id="PF22817">
    <property type="entry name" value="ApeP-like"/>
    <property type="match status" value="1"/>
</dbReference>
<comment type="caution">
    <text evidence="2">The sequence shown here is derived from an EMBL/GenBank/DDBJ whole genome shotgun (WGS) entry which is preliminary data.</text>
</comment>
<dbReference type="RefSeq" id="WP_146082688.1">
    <property type="nucleotide sequence ID" value="NZ_PTIT01000007.1"/>
</dbReference>
<protein>
    <submittedName>
        <fullName evidence="1 2">Hotdog family 3-hydroxylacyl-ACP dehydratase</fullName>
    </submittedName>
</protein>
<dbReference type="EMBL" id="PTIU01000007">
    <property type="protein sequence ID" value="PPK55218.1"/>
    <property type="molecule type" value="Genomic_DNA"/>
</dbReference>
<proteinExistence type="predicted"/>